<reference evidence="3 4" key="2">
    <citation type="submission" date="2019-01" db="EMBL/GenBank/DDBJ databases">
        <title>The decoding of complex shrimp genome reveals the adaptation for benthos swimmer, frequently molting mechanism and breeding impact on genome.</title>
        <authorList>
            <person name="Sun Y."/>
            <person name="Gao Y."/>
            <person name="Yu Y."/>
        </authorList>
    </citation>
    <scope>NUCLEOTIDE SEQUENCE [LARGE SCALE GENOMIC DNA]</scope>
    <source>
        <tissue evidence="3">Muscle</tissue>
    </source>
</reference>
<protein>
    <recommendedName>
        <fullName evidence="2">DUF243 domain-containing protein</fullName>
    </recommendedName>
</protein>
<dbReference type="GO" id="GO:0040003">
    <property type="term" value="P:chitin-based cuticle development"/>
    <property type="evidence" value="ECO:0007669"/>
    <property type="project" value="TreeGrafter"/>
</dbReference>
<dbReference type="Proteomes" id="UP000283509">
    <property type="component" value="Unassembled WGS sequence"/>
</dbReference>
<organism evidence="3 4">
    <name type="scientific">Penaeus vannamei</name>
    <name type="common">Whiteleg shrimp</name>
    <name type="synonym">Litopenaeus vannamei</name>
    <dbReference type="NCBI Taxonomy" id="6689"/>
    <lineage>
        <taxon>Eukaryota</taxon>
        <taxon>Metazoa</taxon>
        <taxon>Ecdysozoa</taxon>
        <taxon>Arthropoda</taxon>
        <taxon>Crustacea</taxon>
        <taxon>Multicrustacea</taxon>
        <taxon>Malacostraca</taxon>
        <taxon>Eumalacostraca</taxon>
        <taxon>Eucarida</taxon>
        <taxon>Decapoda</taxon>
        <taxon>Dendrobranchiata</taxon>
        <taxon>Penaeoidea</taxon>
        <taxon>Penaeidae</taxon>
        <taxon>Penaeus</taxon>
    </lineage>
</organism>
<dbReference type="GO" id="GO:0008010">
    <property type="term" value="F:structural constituent of chitin-based larval cuticle"/>
    <property type="evidence" value="ECO:0007669"/>
    <property type="project" value="TreeGrafter"/>
</dbReference>
<evidence type="ECO:0000256" key="1">
    <source>
        <dbReference type="SAM" id="SignalP"/>
    </source>
</evidence>
<name>A0A423TA04_PENVA</name>
<keyword evidence="1" id="KW-0732">Signal</keyword>
<feature type="chain" id="PRO_5019456297" description="DUF243 domain-containing protein" evidence="1">
    <location>
        <begin position="17"/>
        <end position="621"/>
    </location>
</feature>
<dbReference type="AlphaFoldDB" id="A0A423TA04"/>
<gene>
    <name evidence="3" type="ORF">C7M84_008231</name>
</gene>
<evidence type="ECO:0000313" key="4">
    <source>
        <dbReference type="Proteomes" id="UP000283509"/>
    </source>
</evidence>
<dbReference type="PANTHER" id="PTHR31927:SF13">
    <property type="entry name" value="TWEEDLEBETA"/>
    <property type="match status" value="1"/>
</dbReference>
<evidence type="ECO:0000313" key="3">
    <source>
        <dbReference type="EMBL" id="ROT73333.1"/>
    </source>
</evidence>
<proteinExistence type="predicted"/>
<dbReference type="EMBL" id="QCYY01002036">
    <property type="protein sequence ID" value="ROT73333.1"/>
    <property type="molecule type" value="Genomic_DNA"/>
</dbReference>
<keyword evidence="4" id="KW-1185">Reference proteome</keyword>
<comment type="caution">
    <text evidence="3">The sequence shown here is derived from an EMBL/GenBank/DDBJ whole genome shotgun (WGS) entry which is preliminary data.</text>
</comment>
<accession>A0A423TA04</accession>
<dbReference type="Pfam" id="PF03103">
    <property type="entry name" value="DUF243"/>
    <property type="match status" value="2"/>
</dbReference>
<evidence type="ECO:0000259" key="2">
    <source>
        <dbReference type="SMART" id="SM00690"/>
    </source>
</evidence>
<dbReference type="SMART" id="SM00690">
    <property type="entry name" value="DM5"/>
    <property type="match status" value="2"/>
</dbReference>
<sequence>MELLVLFAAIIATTSAALQGYNLPNPKGPGLLAGHGHDASVGHPIAVSEHTSIGHSSGQSTSVHSAGLPDFTAFGSSSLTSGNSAGSISQTTPGIVSGSNFVSGTAEFAVSGISTVSGASIGSGISSGSEVSVSNGLSGQRIFETPCKEGEVRHIDGSCIVPEITRKVFVVSVPRQTPQLSDSLPDIPPPRVDHNILFVRLPEGGVGPAPIVVPPPRQDNIVYVLSKKSQNGQRVIEVPAPPPSEPEIYFVNYDDGENPTLPGGVDLQSALASALEANGQVIAEGFEDGLAGHGGISGAVDIGNVEEQSTSVRPHFHVAAHTSSGSAVSGTDGFPVTGISSGSGSSLTSGGSLGSEVSTTIGLSGVQGNSEAPCKEGEVRHIDGSCIVPEITRKVFVVSVPRQTPQLSDSLPDIPPPRVAHNILFVRLPEGGVGPAPIVVPPPRQDNIVYVLSKKSQNGQRVIEVPAPPPSEPEIYFVNYDDGENPTLPGGVDLQSALASALEANGQVIAEGFEDGLAGHGGISGAVDIGNVAGVAIGNGEDTFTDSNTGVTVSVSGSQGSQIGLAPSSTSTASFPTSNHAFAASNTGRHQSGGTSTGSHITVTTAASVNQPVSSGLYSTP</sequence>
<reference evidence="3 4" key="1">
    <citation type="submission" date="2018-04" db="EMBL/GenBank/DDBJ databases">
        <authorList>
            <person name="Zhang X."/>
            <person name="Yuan J."/>
            <person name="Li F."/>
            <person name="Xiang J."/>
        </authorList>
    </citation>
    <scope>NUCLEOTIDE SEQUENCE [LARGE SCALE GENOMIC DNA]</scope>
    <source>
        <tissue evidence="3">Muscle</tissue>
    </source>
</reference>
<feature type="domain" description="DUF243" evidence="2">
    <location>
        <begin position="389"/>
        <end position="481"/>
    </location>
</feature>
<dbReference type="OrthoDB" id="6377967at2759"/>
<dbReference type="InterPro" id="IPR004145">
    <property type="entry name" value="DUF243"/>
</dbReference>
<feature type="signal peptide" evidence="1">
    <location>
        <begin position="1"/>
        <end position="16"/>
    </location>
</feature>
<dbReference type="GO" id="GO:0062129">
    <property type="term" value="C:chitin-based extracellular matrix"/>
    <property type="evidence" value="ECO:0007669"/>
    <property type="project" value="TreeGrafter"/>
</dbReference>
<dbReference type="PANTHER" id="PTHR31927">
    <property type="entry name" value="FI07246P-RELATED-RELATED"/>
    <property type="match status" value="1"/>
</dbReference>
<feature type="domain" description="DUF243" evidence="2">
    <location>
        <begin position="162"/>
        <end position="254"/>
    </location>
</feature>